<evidence type="ECO:0000313" key="3">
    <source>
        <dbReference type="Proteomes" id="UP000253689"/>
    </source>
</evidence>
<keyword evidence="3" id="KW-1185">Reference proteome</keyword>
<sequence length="92" mass="10833">MDLKEYKSEILLLILKVFIWGLGAILIISAVVLFFCKVFKVIDIEWPEYFYIGLSLLITGSFIYLIDKVFDFFKKDKKQDSIEDVIKKEDTK</sequence>
<reference evidence="3" key="1">
    <citation type="submission" date="2018-07" db="EMBL/GenBank/DDBJ databases">
        <title>Complete Genome Sequence of Spiroplasma phoeniceum.</title>
        <authorList>
            <person name="Davis R.E."/>
            <person name="Shao J.Y."/>
            <person name="Zhao Y."/>
            <person name="Silver A."/>
            <person name="Stump z."/>
            <person name="Gasparich G."/>
        </authorList>
    </citation>
    <scope>NUCLEOTIDE SEQUENCE [LARGE SCALE GENOMIC DNA]</scope>
    <source>
        <strain evidence="3">P40</strain>
    </source>
</reference>
<feature type="transmembrane region" description="Helical" evidence="1">
    <location>
        <begin position="12"/>
        <end position="34"/>
    </location>
</feature>
<dbReference type="EMBL" id="CP031088">
    <property type="protein sequence ID" value="AXF95044.1"/>
    <property type="molecule type" value="Genomic_DNA"/>
</dbReference>
<dbReference type="RefSeq" id="WP_114564078.1">
    <property type="nucleotide sequence ID" value="NZ_CP031088.1"/>
</dbReference>
<keyword evidence="1" id="KW-1133">Transmembrane helix</keyword>
<gene>
    <name evidence="2" type="ORF">SDAV_0028</name>
</gene>
<feature type="transmembrane region" description="Helical" evidence="1">
    <location>
        <begin position="49"/>
        <end position="66"/>
    </location>
</feature>
<dbReference type="AlphaFoldDB" id="A0A345DLF6"/>
<dbReference type="KEGG" id="sphh:SDAV_0028"/>
<organism evidence="2 3">
    <name type="scientific">Spiroplasma phoeniceum P40</name>
    <dbReference type="NCBI Taxonomy" id="1276259"/>
    <lineage>
        <taxon>Bacteria</taxon>
        <taxon>Bacillati</taxon>
        <taxon>Mycoplasmatota</taxon>
        <taxon>Mollicutes</taxon>
        <taxon>Entomoplasmatales</taxon>
        <taxon>Spiroplasmataceae</taxon>
        <taxon>Spiroplasma</taxon>
    </lineage>
</organism>
<evidence type="ECO:0000313" key="2">
    <source>
        <dbReference type="EMBL" id="AXF95044.1"/>
    </source>
</evidence>
<accession>A0A345DLF6</accession>
<keyword evidence="1" id="KW-0472">Membrane</keyword>
<keyword evidence="1" id="KW-0812">Transmembrane</keyword>
<dbReference type="Proteomes" id="UP000253689">
    <property type="component" value="Chromosome"/>
</dbReference>
<evidence type="ECO:0000256" key="1">
    <source>
        <dbReference type="SAM" id="Phobius"/>
    </source>
</evidence>
<protein>
    <submittedName>
        <fullName evidence="2">Uncharacterized protein</fullName>
    </submittedName>
</protein>
<name>A0A345DLF6_9MOLU</name>
<proteinExistence type="predicted"/>